<organismHost>
    <name type="scientific">Sulfolobus</name>
    <dbReference type="NCBI Taxonomy" id="2284"/>
</organismHost>
<protein>
    <submittedName>
        <fullName evidence="2">Uncharacterized protein</fullName>
    </submittedName>
</protein>
<name>A0A1W6I182_SPV1</name>
<dbReference type="RefSeq" id="YP_009497885.1">
    <property type="nucleotide sequence ID" value="NC_038017.1"/>
</dbReference>
<evidence type="ECO:0000256" key="1">
    <source>
        <dbReference type="SAM" id="MobiDB-lite"/>
    </source>
</evidence>
<evidence type="ECO:0000313" key="2">
    <source>
        <dbReference type="EMBL" id="ARM37820.1"/>
    </source>
</evidence>
<accession>A0A1W6I182</accession>
<dbReference type="GeneID" id="37273756"/>
<evidence type="ECO:0000313" key="3">
    <source>
        <dbReference type="Proteomes" id="UP000224527"/>
    </source>
</evidence>
<keyword evidence="3" id="KW-1185">Reference proteome</keyword>
<dbReference type="EMBL" id="KY780159">
    <property type="protein sequence ID" value="ARM37820.1"/>
    <property type="molecule type" value="Genomic_DNA"/>
</dbReference>
<dbReference type="KEGG" id="vg:37273756"/>
<sequence>MNKNDYIILGGVVTLAGVLILSKSLQTPQTTTQSTTGTTTSQTQTSTQQTTGSTTSSSSSTSSQGTQSTTQSVFNWYETPPTIVCFLPSQYTYTIVSFPPSGYQGLSVPGNPTSPYCAELPPPPVEVYFSQGNVIDAGGGANLVDTQLLYFIKGNYVTGSNGNIMTAGVEGGGLDYVTLQWSVTQNSTGTVNVSVPSIGGLKGSWTVYKWSYNPANLSWGGNYANQIATLLPGQSTQVAVSEYDVVFIVGDNGYVQVGVLILSQGNGYDITIQG</sequence>
<proteinExistence type="predicted"/>
<organism evidence="2">
    <name type="scientific">Sulfolobus polyhedral virus 1</name>
    <name type="common">SPV1</name>
    <dbReference type="NCBI Taxonomy" id="1982658"/>
    <lineage>
        <taxon>Viruses</taxon>
        <taxon>Viruses incertae sedis</taxon>
        <taxon>Portogloboviridae</taxon>
        <taxon>Alphaportoglobovirus</taxon>
        <taxon>Alphaportoglobovirus beppuense</taxon>
        <taxon>Sulfolobus alphaportoglobovirus 1</taxon>
    </lineage>
</organism>
<reference evidence="2" key="1">
    <citation type="journal article" date="2017" name="J. Virol.">
        <title>A novel type of polyhedral viruses infecting hyperthermophilic archaea.</title>
        <authorList>
            <person name="Liu Y."/>
            <person name="Ishino S."/>
            <person name="Ishino Y."/>
            <person name="Pehau-Arnaudet G."/>
            <person name="Krupovic M."/>
            <person name="Prangishvili D."/>
        </authorList>
    </citation>
    <scope>NUCLEOTIDE SEQUENCE [LARGE SCALE GENOMIC DNA]</scope>
    <source>
        <strain evidence="2">S14</strain>
    </source>
</reference>
<dbReference type="Proteomes" id="UP000224527">
    <property type="component" value="Segment"/>
</dbReference>
<feature type="region of interest" description="Disordered" evidence="1">
    <location>
        <begin position="26"/>
        <end position="67"/>
    </location>
</feature>